<dbReference type="PROSITE" id="PS00895">
    <property type="entry name" value="3_HYDROXYISOBUT_DH"/>
    <property type="match status" value="1"/>
</dbReference>
<dbReference type="InterPro" id="IPR036291">
    <property type="entry name" value="NAD(P)-bd_dom_sf"/>
</dbReference>
<evidence type="ECO:0000313" key="7">
    <source>
        <dbReference type="Proteomes" id="UP000309992"/>
    </source>
</evidence>
<protein>
    <submittedName>
        <fullName evidence="6">2-hydroxy-3-oxopropionate reductase</fullName>
        <ecNumber evidence="6">1.1.1.60</ecNumber>
    </submittedName>
</protein>
<accession>A0ABY2S601</accession>
<keyword evidence="3" id="KW-0520">NAD</keyword>
<evidence type="ECO:0000256" key="3">
    <source>
        <dbReference type="ARBA" id="ARBA00023027"/>
    </source>
</evidence>
<organism evidence="6 7">
    <name type="scientific">Prauserella endophytica</name>
    <dbReference type="NCBI Taxonomy" id="1592324"/>
    <lineage>
        <taxon>Bacteria</taxon>
        <taxon>Bacillati</taxon>
        <taxon>Actinomycetota</taxon>
        <taxon>Actinomycetes</taxon>
        <taxon>Pseudonocardiales</taxon>
        <taxon>Pseudonocardiaceae</taxon>
        <taxon>Prauserella</taxon>
        <taxon>Prauserella coralliicola group</taxon>
    </lineage>
</organism>
<dbReference type="InterPro" id="IPR006398">
    <property type="entry name" value="Tartro_sem_red"/>
</dbReference>
<name>A0ABY2S601_9PSEU</name>
<proteinExistence type="inferred from homology"/>
<dbReference type="InterPro" id="IPR006115">
    <property type="entry name" value="6PGDH_NADP-bd"/>
</dbReference>
<comment type="caution">
    <text evidence="6">The sequence shown here is derived from an EMBL/GenBank/DDBJ whole genome shotgun (WGS) entry which is preliminary data.</text>
</comment>
<dbReference type="Proteomes" id="UP000309992">
    <property type="component" value="Unassembled WGS sequence"/>
</dbReference>
<keyword evidence="2 6" id="KW-0560">Oxidoreductase</keyword>
<dbReference type="Pfam" id="PF03446">
    <property type="entry name" value="NAD_binding_2"/>
    <property type="match status" value="1"/>
</dbReference>
<dbReference type="Pfam" id="PF14833">
    <property type="entry name" value="NAD_binding_11"/>
    <property type="match status" value="1"/>
</dbReference>
<comment type="similarity">
    <text evidence="1">Belongs to the HIBADH-related family.</text>
</comment>
<reference evidence="6 7" key="1">
    <citation type="journal article" date="2015" name="Antonie Van Leeuwenhoek">
        <title>Prauserella endophytica sp. nov., an endophytic actinobacterium isolated from Tamarix taklamakanensis.</title>
        <authorList>
            <person name="Liu J.M."/>
            <person name="Habden X."/>
            <person name="Guo L."/>
            <person name="Tuo L."/>
            <person name="Jiang Z.K."/>
            <person name="Liu S.W."/>
            <person name="Liu X.F."/>
            <person name="Chen L."/>
            <person name="Li R.F."/>
            <person name="Zhang Y.Q."/>
            <person name="Sun C.H."/>
        </authorList>
    </citation>
    <scope>NUCLEOTIDE SEQUENCE [LARGE SCALE GENOMIC DNA]</scope>
    <source>
        <strain evidence="6 7">CGMCC 4.7182</strain>
    </source>
</reference>
<dbReference type="EMBL" id="SWMS01000005">
    <property type="protein sequence ID" value="TKG71348.1"/>
    <property type="molecule type" value="Genomic_DNA"/>
</dbReference>
<evidence type="ECO:0000256" key="2">
    <source>
        <dbReference type="ARBA" id="ARBA00023002"/>
    </source>
</evidence>
<dbReference type="InterPro" id="IPR002204">
    <property type="entry name" value="3-OH-isobutyrate_DH-rel_CS"/>
</dbReference>
<dbReference type="PIRSF" id="PIRSF000103">
    <property type="entry name" value="HIBADH"/>
    <property type="match status" value="1"/>
</dbReference>
<evidence type="ECO:0000259" key="4">
    <source>
        <dbReference type="Pfam" id="PF03446"/>
    </source>
</evidence>
<dbReference type="PANTHER" id="PTHR43060">
    <property type="entry name" value="3-HYDROXYISOBUTYRATE DEHYDROGENASE-LIKE 1, MITOCHONDRIAL-RELATED"/>
    <property type="match status" value="1"/>
</dbReference>
<sequence>MAAAREEGSVKIAFIGLGIMGMPMAKHLVAAGHTVSGYNRSRAKVDEFAADGGTAAASVTDAVQGADVVITMLPNHPEVEEVVLGQGGVLESAEPGALLIDMSTIRPETSIAIAEAARDKNVRVLDAPVSGGEAGAKQAALSIMVGGEEADFAAARPVFEALGKTVVHVGPHGAGQVVKAANQLVVGGIYGLVSEAIVLMEASGVDAKTGLDVLAGGLAANRILDLKRESMVARQFQPGFRIDLHHKDMGIATDAARQADVALPMTGLVAQLLAAARAMGHGSLDHSALLKVVEQLSGRA</sequence>
<dbReference type="GO" id="GO:0008679">
    <property type="term" value="F:2-hydroxy-3-oxopropionate reductase activity"/>
    <property type="evidence" value="ECO:0007669"/>
    <property type="project" value="UniProtKB-EC"/>
</dbReference>
<dbReference type="NCBIfam" id="TIGR01505">
    <property type="entry name" value="tartro_sem_red"/>
    <property type="match status" value="1"/>
</dbReference>
<dbReference type="SUPFAM" id="SSF51735">
    <property type="entry name" value="NAD(P)-binding Rossmann-fold domains"/>
    <property type="match status" value="1"/>
</dbReference>
<dbReference type="InterPro" id="IPR029154">
    <property type="entry name" value="HIBADH-like_NADP-bd"/>
</dbReference>
<dbReference type="InterPro" id="IPR015815">
    <property type="entry name" value="HIBADH-related"/>
</dbReference>
<dbReference type="SUPFAM" id="SSF48179">
    <property type="entry name" value="6-phosphogluconate dehydrogenase C-terminal domain-like"/>
    <property type="match status" value="1"/>
</dbReference>
<dbReference type="Gene3D" id="3.40.50.720">
    <property type="entry name" value="NAD(P)-binding Rossmann-like Domain"/>
    <property type="match status" value="1"/>
</dbReference>
<dbReference type="InterPro" id="IPR008927">
    <property type="entry name" value="6-PGluconate_DH-like_C_sf"/>
</dbReference>
<feature type="domain" description="3-hydroxyisobutyrate dehydrogenase-like NAD-binding" evidence="5">
    <location>
        <begin position="173"/>
        <end position="292"/>
    </location>
</feature>
<evidence type="ECO:0000259" key="5">
    <source>
        <dbReference type="Pfam" id="PF14833"/>
    </source>
</evidence>
<keyword evidence="7" id="KW-1185">Reference proteome</keyword>
<feature type="domain" description="6-phosphogluconate dehydrogenase NADP-binding" evidence="4">
    <location>
        <begin position="11"/>
        <end position="170"/>
    </location>
</feature>
<evidence type="ECO:0000256" key="1">
    <source>
        <dbReference type="ARBA" id="ARBA00009080"/>
    </source>
</evidence>
<dbReference type="InterPro" id="IPR013328">
    <property type="entry name" value="6PGD_dom2"/>
</dbReference>
<dbReference type="EC" id="1.1.1.60" evidence="6"/>
<dbReference type="Gene3D" id="1.10.1040.10">
    <property type="entry name" value="N-(1-d-carboxylethyl)-l-norvaline Dehydrogenase, domain 2"/>
    <property type="match status" value="1"/>
</dbReference>
<dbReference type="PANTHER" id="PTHR43060:SF15">
    <property type="entry name" value="3-HYDROXYISOBUTYRATE DEHYDROGENASE-LIKE 1, MITOCHONDRIAL-RELATED"/>
    <property type="match status" value="1"/>
</dbReference>
<evidence type="ECO:0000313" key="6">
    <source>
        <dbReference type="EMBL" id="TKG71348.1"/>
    </source>
</evidence>
<gene>
    <name evidence="6" type="ORF">FCN18_11180</name>
</gene>